<dbReference type="GO" id="GO:0003729">
    <property type="term" value="F:mRNA binding"/>
    <property type="evidence" value="ECO:0007669"/>
    <property type="project" value="TreeGrafter"/>
</dbReference>
<dbReference type="NCBIfam" id="TIGR00756">
    <property type="entry name" value="PPR"/>
    <property type="match status" value="5"/>
</dbReference>
<feature type="repeat" description="PPR" evidence="3">
    <location>
        <begin position="303"/>
        <end position="337"/>
    </location>
</feature>
<dbReference type="OrthoDB" id="185373at2759"/>
<dbReference type="InParanoid" id="A0A1Q3C9C0"/>
<feature type="repeat" description="PPR" evidence="3">
    <location>
        <begin position="443"/>
        <end position="477"/>
    </location>
</feature>
<comment type="caution">
    <text evidence="4">The sequence shown here is derived from an EMBL/GenBank/DDBJ whole genome shotgun (WGS) entry which is preliminary data.</text>
</comment>
<dbReference type="InterPro" id="IPR011990">
    <property type="entry name" value="TPR-like_helical_dom_sf"/>
</dbReference>
<keyword evidence="2" id="KW-0677">Repeat</keyword>
<dbReference type="PANTHER" id="PTHR47938:SF7">
    <property type="entry name" value="PENTACOTRIPEPTIDE-REPEAT REGION OF PRORP DOMAIN-CONTAINING PROTEIN"/>
    <property type="match status" value="1"/>
</dbReference>
<dbReference type="InterPro" id="IPR002885">
    <property type="entry name" value="PPR_rpt"/>
</dbReference>
<sequence length="524" mass="59760">MVLLYRIIPSLLYSSLQKTGHLCLCGPHSIAAEFIHAITEPNNNTIVNGICDSLRRGWNWETLSRKFDSVELNESLVKTVLLELKEPTDAKCALGFFHWSAQRKGFEHGLWSYSLAIHILVRARLFMDAKALLESILKKSVGDSSRFLVVDALVRSYKITDSNPFVFDLLVQAYAKLRMFEVGFDVCRFLEEREFSLSIISFNTLIHFVQKSDQHSLVWKIYEHMLQRRTYSNELTIRSIISVLCKEGKLQEVVDMLDRIHGKRCSPSVIVNTSLIFRIAEDGRIEESMALMKRMLQKNMIFDSIAYSLIVYAKVKLGNLDSAWEVYEEMLKRGFNANSFVHTSFIGAYCGQGRIEEANCLMQEMENMGLKPYNETYNFLIEGCANAGRVTESLDHCETMVKRALVPSRSAFNEMAEKLSELGDVKRADTLLTVLLEKGFIPDELTYSHLITGYGKTGEIQEALKLYYEMGYRSLSPGLLAYTSLIKSLCQCGKLDEAEKYVRVMKDRGLAPSEEIFRGIYPRG</sequence>
<evidence type="ECO:0000256" key="1">
    <source>
        <dbReference type="ARBA" id="ARBA00007626"/>
    </source>
</evidence>
<gene>
    <name evidence="4" type="ORF">CFOL_v3_20185</name>
</gene>
<evidence type="ECO:0000313" key="4">
    <source>
        <dbReference type="EMBL" id="GAV76712.1"/>
    </source>
</evidence>
<dbReference type="PANTHER" id="PTHR47938">
    <property type="entry name" value="RESPIRATORY COMPLEX I CHAPERONE (CIA84), PUTATIVE (AFU_ORTHOLOGUE AFUA_2G06020)-RELATED"/>
    <property type="match status" value="1"/>
</dbReference>
<dbReference type="PROSITE" id="PS51375">
    <property type="entry name" value="PPR"/>
    <property type="match status" value="6"/>
</dbReference>
<proteinExistence type="inferred from homology"/>
<accession>A0A1Q3C9C0</accession>
<comment type="similarity">
    <text evidence="1">Belongs to the PPR family. P subfamily.</text>
</comment>
<evidence type="ECO:0000313" key="5">
    <source>
        <dbReference type="Proteomes" id="UP000187406"/>
    </source>
</evidence>
<dbReference type="Pfam" id="PF13041">
    <property type="entry name" value="PPR_2"/>
    <property type="match status" value="2"/>
</dbReference>
<dbReference type="EMBL" id="BDDD01001517">
    <property type="protein sequence ID" value="GAV76712.1"/>
    <property type="molecule type" value="Genomic_DNA"/>
</dbReference>
<dbReference type="AlphaFoldDB" id="A0A1Q3C9C0"/>
<protein>
    <submittedName>
        <fullName evidence="4">PPR domain-containing protein/PPR_2 domain-containing protein</fullName>
    </submittedName>
</protein>
<dbReference type="SUPFAM" id="SSF81901">
    <property type="entry name" value="HCP-like"/>
    <property type="match status" value="1"/>
</dbReference>
<organism evidence="4 5">
    <name type="scientific">Cephalotus follicularis</name>
    <name type="common">Albany pitcher plant</name>
    <dbReference type="NCBI Taxonomy" id="3775"/>
    <lineage>
        <taxon>Eukaryota</taxon>
        <taxon>Viridiplantae</taxon>
        <taxon>Streptophyta</taxon>
        <taxon>Embryophyta</taxon>
        <taxon>Tracheophyta</taxon>
        <taxon>Spermatophyta</taxon>
        <taxon>Magnoliopsida</taxon>
        <taxon>eudicotyledons</taxon>
        <taxon>Gunneridae</taxon>
        <taxon>Pentapetalae</taxon>
        <taxon>rosids</taxon>
        <taxon>fabids</taxon>
        <taxon>Oxalidales</taxon>
        <taxon>Cephalotaceae</taxon>
        <taxon>Cephalotus</taxon>
    </lineage>
</organism>
<reference evidence="5" key="1">
    <citation type="submission" date="2016-04" db="EMBL/GenBank/DDBJ databases">
        <title>Cephalotus genome sequencing.</title>
        <authorList>
            <person name="Fukushima K."/>
            <person name="Hasebe M."/>
            <person name="Fang X."/>
        </authorList>
    </citation>
    <scope>NUCLEOTIDE SEQUENCE [LARGE SCALE GENOMIC DNA]</scope>
    <source>
        <strain evidence="5">cv. St1</strain>
    </source>
</reference>
<dbReference type="Pfam" id="PF01535">
    <property type="entry name" value="PPR"/>
    <property type="match status" value="2"/>
</dbReference>
<evidence type="ECO:0000256" key="3">
    <source>
        <dbReference type="PROSITE-ProRule" id="PRU00708"/>
    </source>
</evidence>
<evidence type="ECO:0000256" key="2">
    <source>
        <dbReference type="ARBA" id="ARBA00022737"/>
    </source>
</evidence>
<keyword evidence="5" id="KW-1185">Reference proteome</keyword>
<feature type="repeat" description="PPR" evidence="3">
    <location>
        <begin position="233"/>
        <end position="267"/>
    </location>
</feature>
<dbReference type="Proteomes" id="UP000187406">
    <property type="component" value="Unassembled WGS sequence"/>
</dbReference>
<feature type="repeat" description="PPR" evidence="3">
    <location>
        <begin position="478"/>
        <end position="512"/>
    </location>
</feature>
<name>A0A1Q3C9C0_CEPFO</name>
<feature type="repeat" description="PPR" evidence="3">
    <location>
        <begin position="338"/>
        <end position="372"/>
    </location>
</feature>
<dbReference type="Gene3D" id="1.25.40.10">
    <property type="entry name" value="Tetratricopeptide repeat domain"/>
    <property type="match status" value="4"/>
</dbReference>
<feature type="repeat" description="PPR" evidence="3">
    <location>
        <begin position="373"/>
        <end position="407"/>
    </location>
</feature>